<dbReference type="EMBL" id="CP022384">
    <property type="protein sequence ID" value="ATA82555.1"/>
    <property type="molecule type" value="Genomic_DNA"/>
</dbReference>
<proteinExistence type="predicted"/>
<dbReference type="RefSeq" id="WP_095914549.1">
    <property type="nucleotide sequence ID" value="NZ_CP022384.1"/>
</dbReference>
<dbReference type="KEGG" id="clk:CGC53_09470"/>
<sequence length="405" mass="47997">MDTQNIKDEENIRYIESVSDFLNEIKGIKNKSGYTLFYRGHSDKNYELKPSIYRDERFIKNEDKIYRETIAKVPYEFNGKSTIESLALMQHYGVPTRILDLTTNALVALYFACKEVEEIEKVINEKGETSYKKKDMDGEVIVFNIPNESVCYSDSDKVTILANLSKYDRNFSYKKDDFYESKIKEIYNKRIQIKLKELDKKKSDNLFNYTLPRREKLKKYIYIKNIDQKIEKIIQEIIQEITSEYKVNIDDEIKKLLKSQLLYIFQENIKEEQQEVIKFLNINYLKKLLHYIREDKSYFKPIINPNDIAKILAVKPKLDNPRIVRQQGAFLIFGVEPSFDHNTTKPMPEIEKEWIIKGNNNKIIIKSSKKESILKELDKLGINKSTLFPEIDKVADYIKEKYTQK</sequence>
<dbReference type="Pfam" id="PF08867">
    <property type="entry name" value="FRG"/>
    <property type="match status" value="1"/>
</dbReference>
<dbReference type="AlphaFoldDB" id="A0A250FE38"/>
<dbReference type="Proteomes" id="UP000217276">
    <property type="component" value="Chromosome"/>
</dbReference>
<name>A0A250FE38_9FLAO</name>
<reference evidence="3" key="1">
    <citation type="submission" date="2017-06" db="EMBL/GenBank/DDBJ databases">
        <title>Capnocytophaga spp. assemblies.</title>
        <authorList>
            <person name="Gulvik C.A."/>
        </authorList>
    </citation>
    <scope>NUCLEOTIDE SEQUENCE [LARGE SCALE GENOMIC DNA]</scope>
    <source>
        <strain evidence="3">H6253</strain>
    </source>
</reference>
<accession>A0A250FE38</accession>
<dbReference type="SMART" id="SM00901">
    <property type="entry name" value="FRG"/>
    <property type="match status" value="1"/>
</dbReference>
<evidence type="ECO:0000313" key="2">
    <source>
        <dbReference type="EMBL" id="ATA82555.1"/>
    </source>
</evidence>
<keyword evidence="3" id="KW-1185">Reference proteome</keyword>
<organism evidence="2 3">
    <name type="scientific">Capnocytophaga leadbetteri</name>
    <dbReference type="NCBI Taxonomy" id="327575"/>
    <lineage>
        <taxon>Bacteria</taxon>
        <taxon>Pseudomonadati</taxon>
        <taxon>Bacteroidota</taxon>
        <taxon>Flavobacteriia</taxon>
        <taxon>Flavobacteriales</taxon>
        <taxon>Flavobacteriaceae</taxon>
        <taxon>Capnocytophaga</taxon>
    </lineage>
</organism>
<dbReference type="InterPro" id="IPR014966">
    <property type="entry name" value="FRG-dom"/>
</dbReference>
<feature type="domain" description="FRG" evidence="1">
    <location>
        <begin position="32"/>
        <end position="123"/>
    </location>
</feature>
<protein>
    <recommendedName>
        <fullName evidence="1">FRG domain-containing protein</fullName>
    </recommendedName>
</protein>
<gene>
    <name evidence="2" type="ORF">CGC53_09470</name>
</gene>
<evidence type="ECO:0000259" key="1">
    <source>
        <dbReference type="SMART" id="SM00901"/>
    </source>
</evidence>
<evidence type="ECO:0000313" key="3">
    <source>
        <dbReference type="Proteomes" id="UP000217276"/>
    </source>
</evidence>